<name>A0AAE0F0E6_9CHLO</name>
<dbReference type="EMBL" id="LGRX02029454">
    <property type="protein sequence ID" value="KAK3246817.1"/>
    <property type="molecule type" value="Genomic_DNA"/>
</dbReference>
<accession>A0AAE0F0E6</accession>
<reference evidence="1 2" key="1">
    <citation type="journal article" date="2015" name="Genome Biol. Evol.">
        <title>Comparative Genomics of a Bacterivorous Green Alga Reveals Evolutionary Causalities and Consequences of Phago-Mixotrophic Mode of Nutrition.</title>
        <authorList>
            <person name="Burns J.A."/>
            <person name="Paasch A."/>
            <person name="Narechania A."/>
            <person name="Kim E."/>
        </authorList>
    </citation>
    <scope>NUCLEOTIDE SEQUENCE [LARGE SCALE GENOMIC DNA]</scope>
    <source>
        <strain evidence="1 2">PLY_AMNH</strain>
    </source>
</reference>
<dbReference type="AlphaFoldDB" id="A0AAE0F0E6"/>
<gene>
    <name evidence="1" type="ORF">CYMTET_43662</name>
</gene>
<protein>
    <submittedName>
        <fullName evidence="1">Uncharacterized protein</fullName>
    </submittedName>
</protein>
<organism evidence="1 2">
    <name type="scientific">Cymbomonas tetramitiformis</name>
    <dbReference type="NCBI Taxonomy" id="36881"/>
    <lineage>
        <taxon>Eukaryota</taxon>
        <taxon>Viridiplantae</taxon>
        <taxon>Chlorophyta</taxon>
        <taxon>Pyramimonadophyceae</taxon>
        <taxon>Pyramimonadales</taxon>
        <taxon>Pyramimonadaceae</taxon>
        <taxon>Cymbomonas</taxon>
    </lineage>
</organism>
<dbReference type="Proteomes" id="UP001190700">
    <property type="component" value="Unassembled WGS sequence"/>
</dbReference>
<comment type="caution">
    <text evidence="1">The sequence shown here is derived from an EMBL/GenBank/DDBJ whole genome shotgun (WGS) entry which is preliminary data.</text>
</comment>
<evidence type="ECO:0000313" key="1">
    <source>
        <dbReference type="EMBL" id="KAK3246817.1"/>
    </source>
</evidence>
<sequence>MSDDARRRNSEMLHGVVAMMSRVDARFRFLGAIAFEEESIKSGDCARHQLLKRVVRERMRSEDASIACGLLLRKRGPSGCDENGDLCADDDNMLVFKKSRNGRDDAARVDERIDRWLTTKTTRTKCRECHFRIRGRRTKINAWVRDMKNALRVWVDVHVYVYDQKKE</sequence>
<proteinExistence type="predicted"/>
<evidence type="ECO:0000313" key="2">
    <source>
        <dbReference type="Proteomes" id="UP001190700"/>
    </source>
</evidence>
<keyword evidence="2" id="KW-1185">Reference proteome</keyword>